<dbReference type="AlphaFoldDB" id="A0A2W4QG58"/>
<reference evidence="1 2" key="1">
    <citation type="journal article" date="2018" name="Aquat. Microb. Ecol.">
        <title>Gammaproteobacterial methanotrophs dominate.</title>
        <authorList>
            <person name="Rissanen A.J."/>
            <person name="Saarenheimo J."/>
            <person name="Tiirola M."/>
            <person name="Peura S."/>
            <person name="Aalto S.L."/>
            <person name="Karvinen A."/>
            <person name="Nykanen H."/>
        </authorList>
    </citation>
    <scope>NUCLEOTIDE SEQUENCE [LARGE SCALE GENOMIC DNA]</scope>
    <source>
        <strain evidence="1">AMbin10</strain>
    </source>
</reference>
<evidence type="ECO:0008006" key="3">
    <source>
        <dbReference type="Google" id="ProtNLM"/>
    </source>
</evidence>
<protein>
    <recommendedName>
        <fullName evidence="3">Lon proteolytic domain-containing protein</fullName>
    </recommendedName>
</protein>
<evidence type="ECO:0000313" key="1">
    <source>
        <dbReference type="EMBL" id="PZN71221.1"/>
    </source>
</evidence>
<evidence type="ECO:0000313" key="2">
    <source>
        <dbReference type="Proteomes" id="UP000249396"/>
    </source>
</evidence>
<gene>
    <name evidence="1" type="ORF">DM484_26815</name>
</gene>
<proteinExistence type="predicted"/>
<name>A0A2W4QG58_9GAMM</name>
<accession>A0A2W4QG58</accession>
<dbReference type="EMBL" id="QJPH01000531">
    <property type="protein sequence ID" value="PZN71221.1"/>
    <property type="molecule type" value="Genomic_DNA"/>
</dbReference>
<dbReference type="Proteomes" id="UP000249396">
    <property type="component" value="Unassembled WGS sequence"/>
</dbReference>
<comment type="caution">
    <text evidence="1">The sequence shown here is derived from an EMBL/GenBank/DDBJ whole genome shotgun (WGS) entry which is preliminary data.</text>
</comment>
<organism evidence="1 2">
    <name type="scientific">Candidatus Methylumidiphilus alinenensis</name>
    <dbReference type="NCBI Taxonomy" id="2202197"/>
    <lineage>
        <taxon>Bacteria</taxon>
        <taxon>Pseudomonadati</taxon>
        <taxon>Pseudomonadota</taxon>
        <taxon>Gammaproteobacteria</taxon>
        <taxon>Methylococcales</taxon>
        <taxon>Candidatus Methylumidiphilus</taxon>
    </lineage>
</organism>
<sequence length="189" mass="19926">MAAKTLLIPVAALGETDKIGFLELTVEPASVPVDRHNPFQRLAQPGLEEAEAAARRAWSEVPPPLAVKVRVASPCFGLTNSTGAALGLALCPFLCAPAALSYQYAIVMGSLQFDGADGRIHIGAAGQLVAKLRAIRSRGYRRSPTLLIYASDGSDEAQREAAGLAALNIAVRRVGTFDEACRVCDGRPE</sequence>